<reference evidence="3 4" key="1">
    <citation type="journal article" date="2012" name="J. Bacteriol.">
        <title>Complete genome sequence of Enterobacter aerogenes KCTC 2190.</title>
        <authorList>
            <person name="Shin S.H."/>
            <person name="Kim S."/>
            <person name="Kim J.Y."/>
            <person name="Lee S."/>
            <person name="Um Y."/>
            <person name="Oh M.K."/>
            <person name="Kim Y.R."/>
            <person name="Lee J."/>
            <person name="Yang K.S."/>
        </authorList>
    </citation>
    <scope>NUCLEOTIDE SEQUENCE [LARGE SCALE GENOMIC DNA]</scope>
    <source>
        <strain evidence="3 4">KCTC 2190</strain>
    </source>
</reference>
<name>A0A0H3FU17_KLEAK</name>
<dbReference type="PANTHER" id="PTHR32182">
    <property type="entry name" value="DNA REPLICATION AND REPAIR PROTEIN RECF"/>
    <property type="match status" value="1"/>
</dbReference>
<evidence type="ECO:0000313" key="3">
    <source>
        <dbReference type="EMBL" id="AEG96239.1"/>
    </source>
</evidence>
<dbReference type="Proteomes" id="UP000008881">
    <property type="component" value="Chromosome"/>
</dbReference>
<dbReference type="OrthoDB" id="9815944at2"/>
<protein>
    <submittedName>
        <fullName evidence="3">SMC domain-containing protein</fullName>
    </submittedName>
</protein>
<dbReference type="InterPro" id="IPR027417">
    <property type="entry name" value="P-loop_NTPase"/>
</dbReference>
<dbReference type="CDD" id="cd00267">
    <property type="entry name" value="ABC_ATPase"/>
    <property type="match status" value="1"/>
</dbReference>
<keyword evidence="1" id="KW-0175">Coiled coil</keyword>
<dbReference type="InterPro" id="IPR053498">
    <property type="entry name" value="Retron_ATPase"/>
</dbReference>
<dbReference type="NCBIfam" id="NF041760">
    <property type="entry name" value="PtuA"/>
    <property type="match status" value="1"/>
</dbReference>
<evidence type="ECO:0000259" key="2">
    <source>
        <dbReference type="Pfam" id="PF13175"/>
    </source>
</evidence>
<dbReference type="SUPFAM" id="SSF52540">
    <property type="entry name" value="P-loop containing nucleoside triphosphate hydrolases"/>
    <property type="match status" value="1"/>
</dbReference>
<feature type="domain" description="Endonuclease GajA/Old nuclease/RecF-like AAA" evidence="2">
    <location>
        <begin position="67"/>
        <end position="439"/>
    </location>
</feature>
<dbReference type="GO" id="GO:0006302">
    <property type="term" value="P:double-strand break repair"/>
    <property type="evidence" value="ECO:0007669"/>
    <property type="project" value="TreeGrafter"/>
</dbReference>
<sequence>MEGKNKKATRTVTEKIEGAEKGHLGDMFEVAGWMESGRYSLNTDKAKAQEYYDHINENLQTKRPFFSSLELVNYKGIRKTVKKITLDPYLNIFVGVNGSGKTTIIESIVKASTWLVNGIKNRANGKGIHPAEINNSQDAKDCAITATLTLDEKSTFTLILYKNKNSTNKNRSSLSEFKNLAEMYYSLNSKYKGESCLPLFCHYSVSRALEIKTDDEQKNGEITAFNNLDGYSFSFEESRNFKNLIKWMLFCGSQNNDEVDDIKNKLSSLEVKYNTTYEIYNFLADETKEESSIGLKLKNELDELRMKIAEFQLNLNNVDGNIVSVVKKAIYKFMSIDNIRMKVDKDNVSILLDKKGITISATDLSQGEKALFSLVSDISRRLILLNPGKGIDALKGHGVVIIDEIDLHLHPKWQQEIIGQLQDTFPNIQFIITTHSPQVLSTAPSHCIKVIRNDENGILNIVEPEFSLGSESDMILEDIFLVNSRPENIEQVKMLNRYKDLIELDKWDTDEAEDLKKELDKWAGKHDPVMKKLQMDIRLREFRRGKK</sequence>
<feature type="coiled-coil region" evidence="1">
    <location>
        <begin position="294"/>
        <end position="321"/>
    </location>
</feature>
<dbReference type="HOGENOM" id="CLU_033429_1_1_6"/>
<evidence type="ECO:0000313" key="4">
    <source>
        <dbReference type="Proteomes" id="UP000008881"/>
    </source>
</evidence>
<dbReference type="RefSeq" id="WP_015703830.1">
    <property type="nucleotide sequence ID" value="NC_015663.1"/>
</dbReference>
<proteinExistence type="predicted"/>
<dbReference type="PANTHER" id="PTHR32182:SF23">
    <property type="entry name" value="ATP BINDING PROTEIN"/>
    <property type="match status" value="1"/>
</dbReference>
<dbReference type="InterPro" id="IPR041685">
    <property type="entry name" value="AAA_GajA/Old/RecF-like"/>
</dbReference>
<keyword evidence="4" id="KW-1185">Reference proteome</keyword>
<organism evidence="3 4">
    <name type="scientific">Klebsiella aerogenes (strain ATCC 13048 / DSM 30053 / CCUG 1429 / JCM 1235 / KCTC 2190 / NBRC 13534 / NCIMB 10102 / NCTC 10006 / CDC 819-56)</name>
    <name type="common">Enterobacter aerogenes</name>
    <dbReference type="NCBI Taxonomy" id="1028307"/>
    <lineage>
        <taxon>Bacteria</taxon>
        <taxon>Pseudomonadati</taxon>
        <taxon>Pseudomonadota</taxon>
        <taxon>Gammaproteobacteria</taxon>
        <taxon>Enterobacterales</taxon>
        <taxon>Enterobacteriaceae</taxon>
        <taxon>Klebsiella/Raoultella group</taxon>
        <taxon>Klebsiella</taxon>
    </lineage>
</organism>
<gene>
    <name evidence="3" type="ordered locus">EAE_06575</name>
</gene>
<dbReference type="eggNOG" id="COG3950">
    <property type="taxonomic scope" value="Bacteria"/>
</dbReference>
<dbReference type="Gene3D" id="3.40.50.300">
    <property type="entry name" value="P-loop containing nucleotide triphosphate hydrolases"/>
    <property type="match status" value="1"/>
</dbReference>
<dbReference type="Pfam" id="PF13175">
    <property type="entry name" value="AAA_15"/>
    <property type="match status" value="1"/>
</dbReference>
<dbReference type="KEGG" id="eae:EAE_06575"/>
<dbReference type="PATRIC" id="fig|1028307.3.peg.1310"/>
<dbReference type="AlphaFoldDB" id="A0A0H3FU17"/>
<dbReference type="EMBL" id="CP002824">
    <property type="protein sequence ID" value="AEG96239.1"/>
    <property type="molecule type" value="Genomic_DNA"/>
</dbReference>
<dbReference type="GeneID" id="93314442"/>
<dbReference type="GO" id="GO:0000731">
    <property type="term" value="P:DNA synthesis involved in DNA repair"/>
    <property type="evidence" value="ECO:0007669"/>
    <property type="project" value="TreeGrafter"/>
</dbReference>
<accession>A0A0H3FU17</accession>
<evidence type="ECO:0000256" key="1">
    <source>
        <dbReference type="SAM" id="Coils"/>
    </source>
</evidence>